<dbReference type="OrthoDB" id="1451701at2"/>
<keyword evidence="1" id="KW-1133">Transmembrane helix</keyword>
<dbReference type="STRING" id="1124188.SAMN05444377_106116"/>
<dbReference type="RefSeq" id="WP_073362886.1">
    <property type="nucleotide sequence ID" value="NZ_FQVQ01000006.1"/>
</dbReference>
<proteinExistence type="predicted"/>
<evidence type="ECO:0000313" key="2">
    <source>
        <dbReference type="EMBL" id="SHF30734.1"/>
    </source>
</evidence>
<feature type="transmembrane region" description="Helical" evidence="1">
    <location>
        <begin position="6"/>
        <end position="24"/>
    </location>
</feature>
<dbReference type="EMBL" id="FQVQ01000006">
    <property type="protein sequence ID" value="SHF30734.1"/>
    <property type="molecule type" value="Genomic_DNA"/>
</dbReference>
<reference evidence="2 3" key="1">
    <citation type="submission" date="2016-11" db="EMBL/GenBank/DDBJ databases">
        <authorList>
            <person name="Jaros S."/>
            <person name="Januszkiewicz K."/>
            <person name="Wedrychowicz H."/>
        </authorList>
    </citation>
    <scope>NUCLEOTIDE SEQUENCE [LARGE SCALE GENOMIC DNA]</scope>
    <source>
        <strain evidence="2 3">DSM 25660</strain>
    </source>
</reference>
<keyword evidence="1" id="KW-0472">Membrane</keyword>
<protein>
    <submittedName>
        <fullName evidence="2">Uncharacterized protein</fullName>
    </submittedName>
</protein>
<keyword evidence="1" id="KW-0812">Transmembrane</keyword>
<evidence type="ECO:0000313" key="3">
    <source>
        <dbReference type="Proteomes" id="UP000184147"/>
    </source>
</evidence>
<keyword evidence="3" id="KW-1185">Reference proteome</keyword>
<accession>A0A1M5AKS4</accession>
<name>A0A1M5AKS4_9FLAO</name>
<dbReference type="AlphaFoldDB" id="A0A1M5AKS4"/>
<evidence type="ECO:0000256" key="1">
    <source>
        <dbReference type="SAM" id="Phobius"/>
    </source>
</evidence>
<dbReference type="Proteomes" id="UP000184147">
    <property type="component" value="Unassembled WGS sequence"/>
</dbReference>
<gene>
    <name evidence="2" type="ORF">SAMN05444377_106116</name>
</gene>
<organism evidence="2 3">
    <name type="scientific">Flavobacterium fontis</name>
    <dbReference type="NCBI Taxonomy" id="1124188"/>
    <lineage>
        <taxon>Bacteria</taxon>
        <taxon>Pseudomonadati</taxon>
        <taxon>Bacteroidota</taxon>
        <taxon>Flavobacteriia</taxon>
        <taxon>Flavobacteriales</taxon>
        <taxon>Flavobacteriaceae</taxon>
        <taxon>Flavobacterium</taxon>
    </lineage>
</organism>
<sequence>MARQLYLYLFIIAALLASFTYVYYSKQVQMQQKKATADLKAKSDSIAQLSQQLANADSFSLQKNEYAQNYFANFDVKKLEPSIKEQLLSFNDKPEGNPYTGQEKLGEQKFIINSMKVLNHRWIIANYSDGTYWGDVMIKYFVDDKGKATFQTMDSYIYPKEEY</sequence>